<organism evidence="4 5">
    <name type="scientific">Setaria italica</name>
    <name type="common">Foxtail millet</name>
    <name type="synonym">Panicum italicum</name>
    <dbReference type="NCBI Taxonomy" id="4555"/>
    <lineage>
        <taxon>Eukaryota</taxon>
        <taxon>Viridiplantae</taxon>
        <taxon>Streptophyta</taxon>
        <taxon>Embryophyta</taxon>
        <taxon>Tracheophyta</taxon>
        <taxon>Spermatophyta</taxon>
        <taxon>Magnoliopsida</taxon>
        <taxon>Liliopsida</taxon>
        <taxon>Poales</taxon>
        <taxon>Poaceae</taxon>
        <taxon>PACMAD clade</taxon>
        <taxon>Panicoideae</taxon>
        <taxon>Panicodae</taxon>
        <taxon>Paniceae</taxon>
        <taxon>Cenchrinae</taxon>
        <taxon>Setaria</taxon>
    </lineage>
</organism>
<dbReference type="EnsemblPlants" id="KQK91794">
    <property type="protein sequence ID" value="KQK91794"/>
    <property type="gene ID" value="SETIT_038939mg"/>
</dbReference>
<dbReference type="Gramene" id="KQK91794">
    <property type="protein sequence ID" value="KQK91794"/>
    <property type="gene ID" value="SETIT_038939mg"/>
</dbReference>
<reference evidence="4" key="2">
    <citation type="submission" date="2018-08" db="UniProtKB">
        <authorList>
            <consortium name="EnsemblPlants"/>
        </authorList>
    </citation>
    <scope>IDENTIFICATION</scope>
    <source>
        <strain evidence="4">Yugu1</strain>
    </source>
</reference>
<dbReference type="PANTHER" id="PTHR45125">
    <property type="entry name" value="F21J9.4-RELATED"/>
    <property type="match status" value="1"/>
</dbReference>
<feature type="region of interest" description="Disordered" evidence="2">
    <location>
        <begin position="1"/>
        <end position="38"/>
    </location>
</feature>
<feature type="region of interest" description="Disordered" evidence="2">
    <location>
        <begin position="158"/>
        <end position="219"/>
    </location>
</feature>
<evidence type="ECO:0000313" key="4">
    <source>
        <dbReference type="EnsemblPlants" id="KQK91794"/>
    </source>
</evidence>
<dbReference type="InParanoid" id="K4AJ74"/>
<dbReference type="OMA" id="TEDILLC"/>
<dbReference type="AlphaFoldDB" id="K4AJ74"/>
<keyword evidence="1" id="KW-0175">Coiled coil</keyword>
<protein>
    <recommendedName>
        <fullName evidence="3">No apical meristem-associated C-terminal domain-containing protein</fullName>
    </recommendedName>
</protein>
<gene>
    <name evidence="4" type="primary">LOC101774206</name>
</gene>
<dbReference type="KEGG" id="sita:101774206"/>
<proteinExistence type="predicted"/>
<dbReference type="HOGENOM" id="CLU_012390_3_0_1"/>
<feature type="coiled-coil region" evidence="1">
    <location>
        <begin position="222"/>
        <end position="249"/>
    </location>
</feature>
<sequence>MSDETDVDALSLSMPLEDNVTPASGGKGSTKRSSNYTPQEDMQLCMSWESISMDPIVANEQPGKAYWKRIAEHFHANRTFHSDKNVNSLEHRWDMIKKECGKFQACYEQVERRHPSGVPYKEHLLEAQAMFTTMPPKKAFQFIHCWLKVRNCPKFQAIDKSHKRPRPSKSSTLSEKGAEEEEGDENGKSQTSDSARASQTKRPIGRKEAKQRLKTGGDAGPYKEAIEELILDKKEQKKLREEEKKLKEERWNETRMIHQQKISLEKEKFMWEQEQRIMFCDVSTLDPDQKTYVLAMRAHIAAQKMAAFNSGFGSGFDGGFDSSKGGDVNGASQ</sequence>
<evidence type="ECO:0000313" key="5">
    <source>
        <dbReference type="Proteomes" id="UP000004995"/>
    </source>
</evidence>
<accession>K4AJ74</accession>
<dbReference type="RefSeq" id="XP_012704605.1">
    <property type="nucleotide sequence ID" value="XM_012849151.1"/>
</dbReference>
<dbReference type="Pfam" id="PF14303">
    <property type="entry name" value="NAM-associated"/>
    <property type="match status" value="1"/>
</dbReference>
<evidence type="ECO:0000256" key="1">
    <source>
        <dbReference type="SAM" id="Coils"/>
    </source>
</evidence>
<dbReference type="EMBL" id="AGNK02006064">
    <property type="status" value="NOT_ANNOTATED_CDS"/>
    <property type="molecule type" value="Genomic_DNA"/>
</dbReference>
<keyword evidence="5" id="KW-1185">Reference proteome</keyword>
<dbReference type="STRING" id="4555.K4AJ74"/>
<dbReference type="GeneID" id="101774206"/>
<evidence type="ECO:0000256" key="2">
    <source>
        <dbReference type="SAM" id="MobiDB-lite"/>
    </source>
</evidence>
<dbReference type="Proteomes" id="UP000004995">
    <property type="component" value="Unassembled WGS sequence"/>
</dbReference>
<dbReference type="eggNOG" id="ENOG502RRQN">
    <property type="taxonomic scope" value="Eukaryota"/>
</dbReference>
<evidence type="ECO:0000259" key="3">
    <source>
        <dbReference type="Pfam" id="PF14303"/>
    </source>
</evidence>
<reference evidence="5" key="1">
    <citation type="journal article" date="2012" name="Nat. Biotechnol.">
        <title>Reference genome sequence of the model plant Setaria.</title>
        <authorList>
            <person name="Bennetzen J.L."/>
            <person name="Schmutz J."/>
            <person name="Wang H."/>
            <person name="Percifield R."/>
            <person name="Hawkins J."/>
            <person name="Pontaroli A.C."/>
            <person name="Estep M."/>
            <person name="Feng L."/>
            <person name="Vaughn J.N."/>
            <person name="Grimwood J."/>
            <person name="Jenkins J."/>
            <person name="Barry K."/>
            <person name="Lindquist E."/>
            <person name="Hellsten U."/>
            <person name="Deshpande S."/>
            <person name="Wang X."/>
            <person name="Wu X."/>
            <person name="Mitros T."/>
            <person name="Triplett J."/>
            <person name="Yang X."/>
            <person name="Ye C.Y."/>
            <person name="Mauro-Herrera M."/>
            <person name="Wang L."/>
            <person name="Li P."/>
            <person name="Sharma M."/>
            <person name="Sharma R."/>
            <person name="Ronald P.C."/>
            <person name="Panaud O."/>
            <person name="Kellogg E.A."/>
            <person name="Brutnell T.P."/>
            <person name="Doust A.N."/>
            <person name="Tuskan G.A."/>
            <person name="Rokhsar D."/>
            <person name="Devos K.M."/>
        </authorList>
    </citation>
    <scope>NUCLEOTIDE SEQUENCE [LARGE SCALE GENOMIC DNA]</scope>
    <source>
        <strain evidence="5">cv. Yugu1</strain>
    </source>
</reference>
<dbReference type="InterPro" id="IPR029466">
    <property type="entry name" value="NAM-associated_C"/>
</dbReference>
<name>K4AJ74_SETIT</name>
<feature type="compositionally biased region" description="Polar residues" evidence="2">
    <location>
        <begin position="188"/>
        <end position="201"/>
    </location>
</feature>
<dbReference type="PANTHER" id="PTHR45125:SF28">
    <property type="entry name" value="OS02G0603500 PROTEIN"/>
    <property type="match status" value="1"/>
</dbReference>
<feature type="domain" description="No apical meristem-associated C-terminal" evidence="3">
    <location>
        <begin position="138"/>
        <end position="300"/>
    </location>
</feature>